<dbReference type="Gene3D" id="1.25.40.10">
    <property type="entry name" value="Tetratricopeptide repeat domain"/>
    <property type="match status" value="1"/>
</dbReference>
<dbReference type="Proteomes" id="UP001291309">
    <property type="component" value="Unassembled WGS sequence"/>
</dbReference>
<sequence length="142" mass="15674">MARLEQGQVEEGRRLLEEALRADPSSVSAMHGLARALDLAGERLEARALLERAHAQAPTEPEPACDLAMLYLEKEMDSRAEQVLAPVLKAQPEHPRANLHMAMALAKTDPARARGHAAQALRTTDPELRKQAEELHRVLVQP</sequence>
<comment type="caution">
    <text evidence="1">The sequence shown here is derived from an EMBL/GenBank/DDBJ whole genome shotgun (WGS) entry which is preliminary data.</text>
</comment>
<evidence type="ECO:0000313" key="1">
    <source>
        <dbReference type="EMBL" id="MDY7231467.1"/>
    </source>
</evidence>
<reference evidence="1 2" key="1">
    <citation type="submission" date="2023-12" db="EMBL/GenBank/DDBJ databases">
        <title>the genome sequence of Hyalangium sp. s54d21.</title>
        <authorList>
            <person name="Zhang X."/>
        </authorList>
    </citation>
    <scope>NUCLEOTIDE SEQUENCE [LARGE SCALE GENOMIC DNA]</scope>
    <source>
        <strain evidence="2">s54d21</strain>
    </source>
</reference>
<dbReference type="SUPFAM" id="SSF48452">
    <property type="entry name" value="TPR-like"/>
    <property type="match status" value="1"/>
</dbReference>
<keyword evidence="2" id="KW-1185">Reference proteome</keyword>
<proteinExistence type="predicted"/>
<dbReference type="Pfam" id="PF14559">
    <property type="entry name" value="TPR_19"/>
    <property type="match status" value="1"/>
</dbReference>
<protein>
    <submittedName>
        <fullName evidence="1">Tetratricopeptide repeat protein</fullName>
    </submittedName>
</protein>
<name>A0ABU5HDD6_9BACT</name>
<dbReference type="InterPro" id="IPR011990">
    <property type="entry name" value="TPR-like_helical_dom_sf"/>
</dbReference>
<accession>A0ABU5HDD6</accession>
<gene>
    <name evidence="1" type="ORF">SYV04_34060</name>
</gene>
<organism evidence="1 2">
    <name type="scientific">Hyalangium rubrum</name>
    <dbReference type="NCBI Taxonomy" id="3103134"/>
    <lineage>
        <taxon>Bacteria</taxon>
        <taxon>Pseudomonadati</taxon>
        <taxon>Myxococcota</taxon>
        <taxon>Myxococcia</taxon>
        <taxon>Myxococcales</taxon>
        <taxon>Cystobacterineae</taxon>
        <taxon>Archangiaceae</taxon>
        <taxon>Hyalangium</taxon>
    </lineage>
</organism>
<evidence type="ECO:0000313" key="2">
    <source>
        <dbReference type="Proteomes" id="UP001291309"/>
    </source>
</evidence>
<dbReference type="RefSeq" id="WP_321550184.1">
    <property type="nucleotide sequence ID" value="NZ_JAXIVS010000015.1"/>
</dbReference>
<dbReference type="EMBL" id="JAXIVS010000015">
    <property type="protein sequence ID" value="MDY7231467.1"/>
    <property type="molecule type" value="Genomic_DNA"/>
</dbReference>